<feature type="domain" description="AIG1-type G" evidence="7">
    <location>
        <begin position="397"/>
        <end position="606"/>
    </location>
</feature>
<evidence type="ECO:0000256" key="1">
    <source>
        <dbReference type="ARBA" id="ARBA00008535"/>
    </source>
</evidence>
<dbReference type="InterPro" id="IPR057051">
    <property type="entry name" value="PARP14_RPM_1"/>
</dbReference>
<dbReference type="OrthoDB" id="6133115at2759"/>
<evidence type="ECO:0000256" key="4">
    <source>
        <dbReference type="SAM" id="MobiDB-lite"/>
    </source>
</evidence>
<keyword evidence="5" id="KW-1133">Transmembrane helix</keyword>
<dbReference type="InterPro" id="IPR027417">
    <property type="entry name" value="P-loop_NTPase"/>
</dbReference>
<dbReference type="InterPro" id="IPR043472">
    <property type="entry name" value="Macro_dom-like"/>
</dbReference>
<dbReference type="Pfam" id="PF23222">
    <property type="entry name" value="RRM_PARP14_1"/>
    <property type="match status" value="1"/>
</dbReference>
<evidence type="ECO:0000259" key="6">
    <source>
        <dbReference type="PROSITE" id="PS51154"/>
    </source>
</evidence>
<dbReference type="Ensembl" id="ENSOMET00000025212.1">
    <property type="protein sequence ID" value="ENSOMEP00000016683.1"/>
    <property type="gene ID" value="ENSOMEG00000018335.1"/>
</dbReference>
<dbReference type="Gene3D" id="3.40.50.300">
    <property type="entry name" value="P-loop containing nucleotide triphosphate hydrolases"/>
    <property type="match status" value="1"/>
</dbReference>
<dbReference type="RefSeq" id="XP_036072753.1">
    <property type="nucleotide sequence ID" value="XM_036216860.1"/>
</dbReference>
<dbReference type="PaxDb" id="30732-ENSOMEP00000016683"/>
<evidence type="ECO:0000313" key="9">
    <source>
        <dbReference type="Proteomes" id="UP000261560"/>
    </source>
</evidence>
<keyword evidence="2" id="KW-0547">Nucleotide-binding</keyword>
<dbReference type="GO" id="GO:0005525">
    <property type="term" value="F:GTP binding"/>
    <property type="evidence" value="ECO:0007669"/>
    <property type="project" value="UniProtKB-KW"/>
</dbReference>
<name>A0A3B3CFJ4_ORYME</name>
<feature type="compositionally biased region" description="Acidic residues" evidence="4">
    <location>
        <begin position="104"/>
        <end position="113"/>
    </location>
</feature>
<keyword evidence="9" id="KW-1185">Reference proteome</keyword>
<dbReference type="STRING" id="30732.ENSOMEP00000016683"/>
<dbReference type="GeneID" id="112141077"/>
<dbReference type="OMA" id="FANTIFG"/>
<evidence type="ECO:0000256" key="2">
    <source>
        <dbReference type="ARBA" id="ARBA00022741"/>
    </source>
</evidence>
<keyword evidence="3" id="KW-0342">GTP-binding</keyword>
<dbReference type="Gene3D" id="3.40.220.10">
    <property type="entry name" value="Leucine Aminopeptidase, subunit E, domain 1"/>
    <property type="match status" value="1"/>
</dbReference>
<protein>
    <recommendedName>
        <fullName evidence="10">AIG1-type G domain-containing protein</fullName>
    </recommendedName>
</protein>
<evidence type="ECO:0000313" key="8">
    <source>
        <dbReference type="Ensembl" id="ENSOMEP00000016683.1"/>
    </source>
</evidence>
<dbReference type="PANTHER" id="PTHR10903:SF62">
    <property type="entry name" value="GTPASE IMAP FAMILY MEMBER 4-LIKE-RELATED"/>
    <property type="match status" value="1"/>
</dbReference>
<dbReference type="GeneTree" id="ENSGT01150000286992"/>
<dbReference type="KEGG" id="oml:112141077"/>
<evidence type="ECO:0000256" key="3">
    <source>
        <dbReference type="ARBA" id="ARBA00023134"/>
    </source>
</evidence>
<reference evidence="8" key="1">
    <citation type="submission" date="2025-08" db="UniProtKB">
        <authorList>
            <consortium name="Ensembl"/>
        </authorList>
    </citation>
    <scope>IDENTIFICATION</scope>
</reference>
<evidence type="ECO:0008006" key="10">
    <source>
        <dbReference type="Google" id="ProtNLM"/>
    </source>
</evidence>
<dbReference type="AlphaFoldDB" id="A0A3B3CFJ4"/>
<dbReference type="CDD" id="cd01852">
    <property type="entry name" value="AIG1"/>
    <property type="match status" value="1"/>
</dbReference>
<feature type="transmembrane region" description="Helical" evidence="5">
    <location>
        <begin position="650"/>
        <end position="670"/>
    </location>
</feature>
<dbReference type="Pfam" id="PF04548">
    <property type="entry name" value="AIG1"/>
    <property type="match status" value="1"/>
</dbReference>
<dbReference type="PROSITE" id="PS51720">
    <property type="entry name" value="G_AIG1"/>
    <property type="match status" value="1"/>
</dbReference>
<organism evidence="8 9">
    <name type="scientific">Oryzias melastigma</name>
    <name type="common">Marine medaka</name>
    <dbReference type="NCBI Taxonomy" id="30732"/>
    <lineage>
        <taxon>Eukaryota</taxon>
        <taxon>Metazoa</taxon>
        <taxon>Chordata</taxon>
        <taxon>Craniata</taxon>
        <taxon>Vertebrata</taxon>
        <taxon>Euteleostomi</taxon>
        <taxon>Actinopterygii</taxon>
        <taxon>Neopterygii</taxon>
        <taxon>Teleostei</taxon>
        <taxon>Neoteleostei</taxon>
        <taxon>Acanthomorphata</taxon>
        <taxon>Ovalentaria</taxon>
        <taxon>Atherinomorphae</taxon>
        <taxon>Beloniformes</taxon>
        <taxon>Adrianichthyidae</taxon>
        <taxon>Oryziinae</taxon>
        <taxon>Oryzias</taxon>
    </lineage>
</organism>
<dbReference type="Proteomes" id="UP000261560">
    <property type="component" value="Unplaced"/>
</dbReference>
<dbReference type="InterPro" id="IPR045058">
    <property type="entry name" value="GIMA/IAN/Toc"/>
</dbReference>
<dbReference type="SUPFAM" id="SSF52949">
    <property type="entry name" value="Macro domain-like"/>
    <property type="match status" value="1"/>
</dbReference>
<dbReference type="PROSITE" id="PS51154">
    <property type="entry name" value="MACRO"/>
    <property type="match status" value="1"/>
</dbReference>
<dbReference type="SUPFAM" id="SSF52540">
    <property type="entry name" value="P-loop containing nucleoside triphosphate hydrolases"/>
    <property type="match status" value="1"/>
</dbReference>
<reference evidence="8" key="2">
    <citation type="submission" date="2025-09" db="UniProtKB">
        <authorList>
            <consortium name="Ensembl"/>
        </authorList>
    </citation>
    <scope>IDENTIFICATION</scope>
</reference>
<dbReference type="FunFam" id="3.40.50.300:FF:000366">
    <property type="entry name" value="GTPase, IMAP family member 2"/>
    <property type="match status" value="1"/>
</dbReference>
<keyword evidence="5" id="KW-0472">Membrane</keyword>
<dbReference type="PANTHER" id="PTHR10903">
    <property type="entry name" value="GTPASE, IMAP FAMILY MEMBER-RELATED"/>
    <property type="match status" value="1"/>
</dbReference>
<sequence length="753" mass="81878">MEDTYQHPVFLESPRPLEEVRRRVELYFCVRRRSGGGECGPLIAVRENIYRIDFKHQQDQQKVLGKSLHAVELEDGFVEIRVRSSLDSPTSSSSRSISPSPAENSEDDPDEDAELHFDDQQPPFLEENHFSEQELAPTCSVVLHPAEGGASYVASADYSGDEKPERGRDSVEFCDGLRIDDSMDPEGNMVSTGQEEFRGAAAASAAAAAAGGGGGGRVHVEIVQDTIETQETNAMVSPMVGHYYRSTRLGSILENIVGSRLTEDFDEAAGDEWMPGDFVLVEGLPRLPSNAVFFLDLIPWDGDDDGTAVQILRLGINNILACCDDRGFRSVALPALGEGMALSFPISLVARVILEQIYEYERERASSTDLSVRIVLLPENEEAKEAFTSVQEELQHKESRRIVLLGKTGSGKSHFANTIFGDDLFTTHHSANSGTVSCQAETKCINGVSTTVVDTPGFFDTRRSEEDVKPEIIRCLTECSPGPHAFLIVFKAGKFTKQEQEVIDKICQFFSNDALEHAVIVFTHGDQLPPQMKIEEFIADNENLSDLVHKCGGRCFVFDNKYWNNAPPDEYRSNQFQLEALLTTIDRMVAENKEGYYTNEVLQEVEKKIQIYEESIKAEAGNLTPVEIRKLAKAEAFNDFLTQLAGTATGALLGAFFGLATMVAMVVNAVRNLPGARNLLKQVPTVAAAGSEVALASGIIAGVVAGAAAITGGAVGGIAGLEAAKGAKTPAEAAERAAKAVVEKFKMLEGIPK</sequence>
<dbReference type="InterPro" id="IPR002589">
    <property type="entry name" value="Macro_dom"/>
</dbReference>
<dbReference type="InterPro" id="IPR006703">
    <property type="entry name" value="G_AIG1"/>
</dbReference>
<evidence type="ECO:0000259" key="7">
    <source>
        <dbReference type="PROSITE" id="PS51720"/>
    </source>
</evidence>
<keyword evidence="5" id="KW-0812">Transmembrane</keyword>
<proteinExistence type="inferred from homology"/>
<feature type="compositionally biased region" description="Low complexity" evidence="4">
    <location>
        <begin position="85"/>
        <end position="103"/>
    </location>
</feature>
<feature type="region of interest" description="Disordered" evidence="4">
    <location>
        <begin position="84"/>
        <end position="116"/>
    </location>
</feature>
<comment type="similarity">
    <text evidence="1">Belongs to the TRAFAC class TrmE-Era-EngA-EngB-Septin-like GTPase superfamily. AIG1/Toc34/Toc159-like paraseptin GTPase family. IAN subfamily.</text>
</comment>
<feature type="domain" description="Macro" evidence="6">
    <location>
        <begin position="207"/>
        <end position="395"/>
    </location>
</feature>
<accession>A0A3B3CFJ4</accession>
<evidence type="ECO:0000256" key="5">
    <source>
        <dbReference type="SAM" id="Phobius"/>
    </source>
</evidence>